<keyword evidence="3 5" id="KW-1133">Transmembrane helix</keyword>
<name>A0A2U3LP45_9FIRM</name>
<evidence type="ECO:0000256" key="5">
    <source>
        <dbReference type="SAM" id="Phobius"/>
    </source>
</evidence>
<dbReference type="EMBL" id="OMOF01000656">
    <property type="protein sequence ID" value="SPF53670.1"/>
    <property type="molecule type" value="Genomic_DNA"/>
</dbReference>
<feature type="transmembrane region" description="Helical" evidence="5">
    <location>
        <begin position="220"/>
        <end position="238"/>
    </location>
</feature>
<feature type="transmembrane region" description="Helical" evidence="5">
    <location>
        <begin position="195"/>
        <end position="214"/>
    </location>
</feature>
<protein>
    <submittedName>
        <fullName evidence="6">Membrane protein</fullName>
    </submittedName>
</protein>
<organism evidence="6 7">
    <name type="scientific">Candidatus Desulfosporosinus infrequens</name>
    <dbReference type="NCBI Taxonomy" id="2043169"/>
    <lineage>
        <taxon>Bacteria</taxon>
        <taxon>Bacillati</taxon>
        <taxon>Bacillota</taxon>
        <taxon>Clostridia</taxon>
        <taxon>Eubacteriales</taxon>
        <taxon>Desulfitobacteriaceae</taxon>
        <taxon>Desulfosporosinus</taxon>
    </lineage>
</organism>
<feature type="transmembrane region" description="Helical" evidence="5">
    <location>
        <begin position="38"/>
        <end position="60"/>
    </location>
</feature>
<evidence type="ECO:0000256" key="3">
    <source>
        <dbReference type="ARBA" id="ARBA00022989"/>
    </source>
</evidence>
<dbReference type="GO" id="GO:0022857">
    <property type="term" value="F:transmembrane transporter activity"/>
    <property type="evidence" value="ECO:0007669"/>
    <property type="project" value="InterPro"/>
</dbReference>
<feature type="transmembrane region" description="Helical" evidence="5">
    <location>
        <begin position="161"/>
        <end position="183"/>
    </location>
</feature>
<feature type="transmembrane region" description="Helical" evidence="5">
    <location>
        <begin position="95"/>
        <end position="113"/>
    </location>
</feature>
<feature type="transmembrane region" description="Helical" evidence="5">
    <location>
        <begin position="133"/>
        <end position="155"/>
    </location>
</feature>
<dbReference type="InterPro" id="IPR053153">
    <property type="entry name" value="APC_K+_Transporter"/>
</dbReference>
<dbReference type="Gene3D" id="1.20.1740.10">
    <property type="entry name" value="Amino acid/polyamine transporter I"/>
    <property type="match status" value="1"/>
</dbReference>
<sequence>MPKMQKSAFAGGTTALSGFEAVSNGVTAFKNPAQKRAISTLLILGIVVSLGLIGLTYLAGTYHIVPNQGNTVLNQLGMIIFGKTLPYFVLMGTAAAILVIASSTPYAGLPILLSLMARDGYTPRYFKNLGDRLVYSAGIWTLFLVSSLLIIVFQGDTHTMLPLYCIGVFISFTLTGIGLAKHTWLEREGKWQSDFAIFSFGGVVSFLVLLIFSITKFTQGAWIILVIMPLLVLMLRGIRSIYSGEIQNLEITPRAEEDFHKHVAKIKRRRAHVQLADYKNKVIVPVYDLNLIVLDTLKYAYALTPQVTAVHVASDPNRAAKLLKHWAKHHIEIPLEIVESPYRATVQDLLKYIDKVEKKGNFDTITVAIAEYVPEKLWHNLLHNQTGQLMKLMLLFRKRILVTSVPYHPVKKEELQIDLKYN</sequence>
<dbReference type="Pfam" id="PF13520">
    <property type="entry name" value="AA_permease_2"/>
    <property type="match status" value="1"/>
</dbReference>
<dbReference type="GO" id="GO:0016020">
    <property type="term" value="C:membrane"/>
    <property type="evidence" value="ECO:0007669"/>
    <property type="project" value="UniProtKB-SubCell"/>
</dbReference>
<reference evidence="7" key="1">
    <citation type="submission" date="2018-02" db="EMBL/GenBank/DDBJ databases">
        <authorList>
            <person name="Hausmann B."/>
        </authorList>
    </citation>
    <scope>NUCLEOTIDE SEQUENCE [LARGE SCALE GENOMIC DNA]</scope>
    <source>
        <strain evidence="7">Peat soil MAG SbF1</strain>
    </source>
</reference>
<evidence type="ECO:0000313" key="6">
    <source>
        <dbReference type="EMBL" id="SPF53670.1"/>
    </source>
</evidence>
<dbReference type="PANTHER" id="PTHR47704:SF1">
    <property type="entry name" value="POTASSIUM TRANSPORTER KIMA"/>
    <property type="match status" value="1"/>
</dbReference>
<accession>A0A2U3LP45</accession>
<evidence type="ECO:0000313" key="7">
    <source>
        <dbReference type="Proteomes" id="UP000238916"/>
    </source>
</evidence>
<comment type="subcellular location">
    <subcellularLocation>
        <location evidence="1">Membrane</location>
        <topology evidence="1">Multi-pass membrane protein</topology>
    </subcellularLocation>
</comment>
<evidence type="ECO:0000256" key="1">
    <source>
        <dbReference type="ARBA" id="ARBA00004141"/>
    </source>
</evidence>
<keyword evidence="2 5" id="KW-0812">Transmembrane</keyword>
<dbReference type="AlphaFoldDB" id="A0A2U3LP45"/>
<keyword evidence="4 5" id="KW-0472">Membrane</keyword>
<dbReference type="InterPro" id="IPR002293">
    <property type="entry name" value="AA/rel_permease1"/>
</dbReference>
<evidence type="ECO:0000256" key="2">
    <source>
        <dbReference type="ARBA" id="ARBA00022692"/>
    </source>
</evidence>
<dbReference type="Proteomes" id="UP000238916">
    <property type="component" value="Unassembled WGS sequence"/>
</dbReference>
<evidence type="ECO:0000256" key="4">
    <source>
        <dbReference type="ARBA" id="ARBA00023136"/>
    </source>
</evidence>
<dbReference type="PANTHER" id="PTHR47704">
    <property type="entry name" value="POTASSIUM TRANSPORTER KIMA"/>
    <property type="match status" value="1"/>
</dbReference>
<gene>
    <name evidence="6" type="ORF">SBF1_690001</name>
</gene>
<proteinExistence type="predicted"/>